<feature type="transmembrane region" description="Helical" evidence="1">
    <location>
        <begin position="12"/>
        <end position="33"/>
    </location>
</feature>
<dbReference type="EMBL" id="JAABOO010000001">
    <property type="protein sequence ID" value="NER12081.1"/>
    <property type="molecule type" value="Genomic_DNA"/>
</dbReference>
<feature type="transmembrane region" description="Helical" evidence="1">
    <location>
        <begin position="141"/>
        <end position="161"/>
    </location>
</feature>
<evidence type="ECO:0000313" key="3">
    <source>
        <dbReference type="Proteomes" id="UP000468581"/>
    </source>
</evidence>
<keyword evidence="3" id="KW-1185">Reference proteome</keyword>
<accession>A0A6P0UFM1</accession>
<gene>
    <name evidence="2" type="ORF">GWK08_01385</name>
</gene>
<feature type="transmembrane region" description="Helical" evidence="1">
    <location>
        <begin position="45"/>
        <end position="64"/>
    </location>
</feature>
<feature type="transmembrane region" description="Helical" evidence="1">
    <location>
        <begin position="272"/>
        <end position="291"/>
    </location>
</feature>
<keyword evidence="1" id="KW-0812">Transmembrane</keyword>
<comment type="caution">
    <text evidence="2">The sequence shown here is derived from an EMBL/GenBank/DDBJ whole genome shotgun (WGS) entry which is preliminary data.</text>
</comment>
<dbReference type="Proteomes" id="UP000468581">
    <property type="component" value="Unassembled WGS sequence"/>
</dbReference>
<feature type="transmembrane region" description="Helical" evidence="1">
    <location>
        <begin position="100"/>
        <end position="120"/>
    </location>
</feature>
<proteinExistence type="predicted"/>
<feature type="transmembrane region" description="Helical" evidence="1">
    <location>
        <begin position="76"/>
        <end position="94"/>
    </location>
</feature>
<dbReference type="RefSeq" id="WP_163605119.1">
    <property type="nucleotide sequence ID" value="NZ_JAABOO010000001.1"/>
</dbReference>
<organism evidence="2 3">
    <name type="scientific">Leptobacterium flavescens</name>
    <dbReference type="NCBI Taxonomy" id="472055"/>
    <lineage>
        <taxon>Bacteria</taxon>
        <taxon>Pseudomonadati</taxon>
        <taxon>Bacteroidota</taxon>
        <taxon>Flavobacteriia</taxon>
        <taxon>Flavobacteriales</taxon>
        <taxon>Flavobacteriaceae</taxon>
        <taxon>Leptobacterium</taxon>
    </lineage>
</organism>
<dbReference type="AlphaFoldDB" id="A0A6P0UFM1"/>
<protein>
    <recommendedName>
        <fullName evidence="4">NnrS family protein</fullName>
    </recommendedName>
</protein>
<feature type="transmembrane region" description="Helical" evidence="1">
    <location>
        <begin position="173"/>
        <end position="191"/>
    </location>
</feature>
<feature type="transmembrane region" description="Helical" evidence="1">
    <location>
        <begin position="344"/>
        <end position="363"/>
    </location>
</feature>
<feature type="transmembrane region" description="Helical" evidence="1">
    <location>
        <begin position="311"/>
        <end position="332"/>
    </location>
</feature>
<reference evidence="2 3" key="1">
    <citation type="submission" date="2020-01" db="EMBL/GenBank/DDBJ databases">
        <title>Leptobacterium flavescens.</title>
        <authorList>
            <person name="Wang G."/>
        </authorList>
    </citation>
    <scope>NUCLEOTIDE SEQUENCE [LARGE SCALE GENOMIC DNA]</scope>
    <source>
        <strain evidence="2 3">KCTC 22160</strain>
    </source>
</reference>
<feature type="transmembrane region" description="Helical" evidence="1">
    <location>
        <begin position="369"/>
        <end position="391"/>
    </location>
</feature>
<keyword evidence="1" id="KW-1133">Transmembrane helix</keyword>
<feature type="transmembrane region" description="Helical" evidence="1">
    <location>
        <begin position="238"/>
        <end position="260"/>
    </location>
</feature>
<keyword evidence="1" id="KW-0472">Membrane</keyword>
<sequence length="399" mass="45870">MNSKWSKISLFFLFYVALVGTLMRAISYVRLPFQYDHLVHSHSHVAFQGWIYTLLMLFTTRLFLTKEQIRKGKYSLQFKITVLIIVGVLVSFALQGYALYSIIFSSLFQLLNYWFIFRFFKDSKKKERATPYSISLRFIRTGFWLGLLSTLAPWGIGILAAKGLAGTEAYHSFVYFFLHFQYNGWFLFAVLGLFFKQLEMEQVPFDRKKARYFYLMFTWAVIPAYSLSLLGMSFKGLIMIPAVLSAGIQLLGLVFFWQILRGAGVWFLKKPPLYKLFMFTALASFFIKVALQFMSVFPVFEAYAFGSKNVILAYLHLSLIGVISFMLMALLIQFKWIKTNMFTVVGSIFLFLGFVVSEAILALSGIGVFQLYTSLLIFSAAMALGILILLLSPYKTRES</sequence>
<evidence type="ECO:0000256" key="1">
    <source>
        <dbReference type="SAM" id="Phobius"/>
    </source>
</evidence>
<evidence type="ECO:0000313" key="2">
    <source>
        <dbReference type="EMBL" id="NER12081.1"/>
    </source>
</evidence>
<evidence type="ECO:0008006" key="4">
    <source>
        <dbReference type="Google" id="ProtNLM"/>
    </source>
</evidence>
<name>A0A6P0UFM1_9FLAO</name>
<feature type="transmembrane region" description="Helical" evidence="1">
    <location>
        <begin position="212"/>
        <end position="232"/>
    </location>
</feature>